<gene>
    <name evidence="10" type="ORF">CUNI_LOCUS22188</name>
</gene>
<dbReference type="InterPro" id="IPR029033">
    <property type="entry name" value="His_PPase_superfam"/>
</dbReference>
<organism evidence="10 11">
    <name type="scientific">Candidula unifasciata</name>
    <dbReference type="NCBI Taxonomy" id="100452"/>
    <lineage>
        <taxon>Eukaryota</taxon>
        <taxon>Metazoa</taxon>
        <taxon>Spiralia</taxon>
        <taxon>Lophotrochozoa</taxon>
        <taxon>Mollusca</taxon>
        <taxon>Gastropoda</taxon>
        <taxon>Heterobranchia</taxon>
        <taxon>Euthyneura</taxon>
        <taxon>Panpulmonata</taxon>
        <taxon>Eupulmonata</taxon>
        <taxon>Stylommatophora</taxon>
        <taxon>Helicina</taxon>
        <taxon>Helicoidea</taxon>
        <taxon>Geomitridae</taxon>
        <taxon>Candidula</taxon>
    </lineage>
</organism>
<keyword evidence="7" id="KW-0325">Glycoprotein</keyword>
<keyword evidence="5" id="KW-0378">Hydrolase</keyword>
<comment type="catalytic activity">
    <reaction evidence="1">
        <text>a phosphate monoester + H2O = an alcohol + phosphate</text>
        <dbReference type="Rhea" id="RHEA:15017"/>
        <dbReference type="ChEBI" id="CHEBI:15377"/>
        <dbReference type="ChEBI" id="CHEBI:30879"/>
        <dbReference type="ChEBI" id="CHEBI:43474"/>
        <dbReference type="ChEBI" id="CHEBI:67140"/>
        <dbReference type="EC" id="3.1.3.2"/>
    </reaction>
</comment>
<dbReference type="Proteomes" id="UP000678393">
    <property type="component" value="Unassembled WGS sequence"/>
</dbReference>
<evidence type="ECO:0000256" key="1">
    <source>
        <dbReference type="ARBA" id="ARBA00000032"/>
    </source>
</evidence>
<dbReference type="AlphaFoldDB" id="A0A8S4A7N6"/>
<comment type="similarity">
    <text evidence="2">Belongs to the histidine acid phosphatase family.</text>
</comment>
<accession>A0A8S4A7N6</accession>
<evidence type="ECO:0000256" key="8">
    <source>
        <dbReference type="SAM" id="Phobius"/>
    </source>
</evidence>
<feature type="chain" id="PRO_5035937337" description="acid phosphatase" evidence="9">
    <location>
        <begin position="35"/>
        <end position="433"/>
    </location>
</feature>
<dbReference type="InterPro" id="IPR050645">
    <property type="entry name" value="Histidine_acid_phosphatase"/>
</dbReference>
<dbReference type="EMBL" id="CAJHNH020008550">
    <property type="protein sequence ID" value="CAG5136630.1"/>
    <property type="molecule type" value="Genomic_DNA"/>
</dbReference>
<evidence type="ECO:0000256" key="9">
    <source>
        <dbReference type="SAM" id="SignalP"/>
    </source>
</evidence>
<dbReference type="InterPro" id="IPR033379">
    <property type="entry name" value="Acid_Pase_AS"/>
</dbReference>
<evidence type="ECO:0000256" key="5">
    <source>
        <dbReference type="ARBA" id="ARBA00022801"/>
    </source>
</evidence>
<dbReference type="PANTHER" id="PTHR11567">
    <property type="entry name" value="ACID PHOSPHATASE-RELATED"/>
    <property type="match status" value="1"/>
</dbReference>
<evidence type="ECO:0000256" key="7">
    <source>
        <dbReference type="ARBA" id="ARBA00023180"/>
    </source>
</evidence>
<evidence type="ECO:0000313" key="11">
    <source>
        <dbReference type="Proteomes" id="UP000678393"/>
    </source>
</evidence>
<dbReference type="InterPro" id="IPR000560">
    <property type="entry name" value="His_Pase_clade-2"/>
</dbReference>
<dbReference type="EC" id="3.1.3.2" evidence="3"/>
<evidence type="ECO:0000313" key="10">
    <source>
        <dbReference type="EMBL" id="CAG5136630.1"/>
    </source>
</evidence>
<protein>
    <recommendedName>
        <fullName evidence="3">acid phosphatase</fullName>
        <ecNumber evidence="3">3.1.3.2</ecNumber>
    </recommendedName>
</protein>
<feature type="transmembrane region" description="Helical" evidence="8">
    <location>
        <begin position="412"/>
        <end position="432"/>
    </location>
</feature>
<dbReference type="PROSITE" id="PS00616">
    <property type="entry name" value="HIS_ACID_PHOSPHAT_1"/>
    <property type="match status" value="1"/>
</dbReference>
<dbReference type="Pfam" id="PF00328">
    <property type="entry name" value="His_Phos_2"/>
    <property type="match status" value="1"/>
</dbReference>
<dbReference type="OrthoDB" id="5821688at2759"/>
<keyword evidence="8" id="KW-0812">Transmembrane</keyword>
<evidence type="ECO:0000256" key="2">
    <source>
        <dbReference type="ARBA" id="ARBA00005375"/>
    </source>
</evidence>
<keyword evidence="8" id="KW-0472">Membrane</keyword>
<evidence type="ECO:0000256" key="6">
    <source>
        <dbReference type="ARBA" id="ARBA00023157"/>
    </source>
</evidence>
<evidence type="ECO:0000256" key="3">
    <source>
        <dbReference type="ARBA" id="ARBA00012646"/>
    </source>
</evidence>
<dbReference type="Gene3D" id="3.40.50.1240">
    <property type="entry name" value="Phosphoglycerate mutase-like"/>
    <property type="match status" value="1"/>
</dbReference>
<keyword evidence="11" id="KW-1185">Reference proteome</keyword>
<keyword evidence="8" id="KW-1133">Transmembrane helix</keyword>
<evidence type="ECO:0000256" key="4">
    <source>
        <dbReference type="ARBA" id="ARBA00022729"/>
    </source>
</evidence>
<name>A0A8S4A7N6_9EUPU</name>
<dbReference type="GO" id="GO:0003993">
    <property type="term" value="F:acid phosphatase activity"/>
    <property type="evidence" value="ECO:0007669"/>
    <property type="project" value="UniProtKB-EC"/>
</dbReference>
<dbReference type="PANTHER" id="PTHR11567:SF211">
    <property type="entry name" value="PROSTATIC ACID PHOSPHATASE"/>
    <property type="match status" value="1"/>
</dbReference>
<reference evidence="10" key="1">
    <citation type="submission" date="2021-04" db="EMBL/GenBank/DDBJ databases">
        <authorList>
            <consortium name="Molecular Ecology Group"/>
        </authorList>
    </citation>
    <scope>NUCLEOTIDE SEQUENCE</scope>
</reference>
<dbReference type="PROSITE" id="PS00778">
    <property type="entry name" value="HIS_ACID_PHOSPHAT_2"/>
    <property type="match status" value="1"/>
</dbReference>
<sequence length="433" mass="49395">MYNVGDIRQMMNMIVTKTGLFSLVWSLFCASSLASPPESLQQVNLLYRHGDRSPVFVYPTDINQQAVAWPDGLGWLTNIGKLQHYKLGQYLRSRYDGFLNTSHYNHQEISVQSSGVERCLMSAYCNLAGLFPPQGDQLWNENIPWQPIPVQTKPIAEDNKLAEGASCPRYNQLYQEVLNSSAVKKEEQDNKDFYRMVEEKTGVKQESISDIWQIIDTLVCEQAHNLTWNDWVTPDVWKKLESLKPLGFDIQYATPEMIKLKGGPLLKEIIGNMEASNLSDTTKPKFYMYSAHDTTVSSLLGAMKVFDSQQPIYRALVIVELHSVNNDTDVRVFYKNDTDREAYELTVPGCGSPCTLEKFREVTAENIPSNWTEECIAKNIHSSFNTLTPDLCLVLCFVLVYRSVSCFMFCSGLQICALFYVLFWFTDLCLVLF</sequence>
<keyword evidence="6" id="KW-1015">Disulfide bond</keyword>
<comment type="caution">
    <text evidence="10">The sequence shown here is derived from an EMBL/GenBank/DDBJ whole genome shotgun (WGS) entry which is preliminary data.</text>
</comment>
<dbReference type="SUPFAM" id="SSF53254">
    <property type="entry name" value="Phosphoglycerate mutase-like"/>
    <property type="match status" value="1"/>
</dbReference>
<keyword evidence="4 9" id="KW-0732">Signal</keyword>
<proteinExistence type="inferred from homology"/>
<feature type="signal peptide" evidence="9">
    <location>
        <begin position="1"/>
        <end position="34"/>
    </location>
</feature>
<dbReference type="CDD" id="cd07061">
    <property type="entry name" value="HP_HAP_like"/>
    <property type="match status" value="1"/>
</dbReference>